<dbReference type="SUPFAM" id="SSF55729">
    <property type="entry name" value="Acyl-CoA N-acyltransferases (Nat)"/>
    <property type="match status" value="1"/>
</dbReference>
<accession>A0ABS4CW41</accession>
<dbReference type="EMBL" id="JAFDST010000002">
    <property type="protein sequence ID" value="MBP1081804.1"/>
    <property type="molecule type" value="Genomic_DNA"/>
</dbReference>
<proteinExistence type="predicted"/>
<feature type="domain" description="N-acetyltransferase" evidence="1">
    <location>
        <begin position="1"/>
        <end position="87"/>
    </location>
</feature>
<organism evidence="2 3">
    <name type="scientific">Bacillus capparidis</name>
    <dbReference type="NCBI Taxonomy" id="1840411"/>
    <lineage>
        <taxon>Bacteria</taxon>
        <taxon>Bacillati</taxon>
        <taxon>Bacillota</taxon>
        <taxon>Bacilli</taxon>
        <taxon>Bacillales</taxon>
        <taxon>Bacillaceae</taxon>
        <taxon>Bacillus</taxon>
    </lineage>
</organism>
<gene>
    <name evidence="2" type="ORF">JOC74_002297</name>
</gene>
<evidence type="ECO:0000313" key="3">
    <source>
        <dbReference type="Proteomes" id="UP000674416"/>
    </source>
</evidence>
<comment type="caution">
    <text evidence="2">The sequence shown here is derived from an EMBL/GenBank/DDBJ whole genome shotgun (WGS) entry which is preliminary data.</text>
</comment>
<dbReference type="InterPro" id="IPR016181">
    <property type="entry name" value="Acyl_CoA_acyltransferase"/>
</dbReference>
<evidence type="ECO:0000259" key="1">
    <source>
        <dbReference type="PROSITE" id="PS51186"/>
    </source>
</evidence>
<dbReference type="Proteomes" id="UP000674416">
    <property type="component" value="Unassembled WGS sequence"/>
</dbReference>
<dbReference type="InterPro" id="IPR000182">
    <property type="entry name" value="GNAT_dom"/>
</dbReference>
<protein>
    <submittedName>
        <fullName evidence="2">GNAT superfamily N-acetyltransferase</fullName>
    </submittedName>
</protein>
<sequence>MAAVGFLPRFSINQGDHVWVEDLVTDENHRSKGYGQLLLTEVEKWGIENGLGTISLSSGLQRENAHRFYEDKMEYEKSSYLFRKTLR</sequence>
<reference evidence="2 3" key="1">
    <citation type="submission" date="2021-01" db="EMBL/GenBank/DDBJ databases">
        <title>Genomic Encyclopedia of Type Strains, Phase IV (KMG-IV): sequencing the most valuable type-strain genomes for metagenomic binning, comparative biology and taxonomic classification.</title>
        <authorList>
            <person name="Goeker M."/>
        </authorList>
    </citation>
    <scope>NUCLEOTIDE SEQUENCE [LARGE SCALE GENOMIC DNA]</scope>
    <source>
        <strain evidence="2 3">DSM 103394</strain>
    </source>
</reference>
<keyword evidence="3" id="KW-1185">Reference proteome</keyword>
<dbReference type="Gene3D" id="3.40.630.30">
    <property type="match status" value="1"/>
</dbReference>
<dbReference type="Pfam" id="PF00583">
    <property type="entry name" value="Acetyltransf_1"/>
    <property type="match status" value="1"/>
</dbReference>
<dbReference type="CDD" id="cd04301">
    <property type="entry name" value="NAT_SF"/>
    <property type="match status" value="1"/>
</dbReference>
<dbReference type="PROSITE" id="PS51186">
    <property type="entry name" value="GNAT"/>
    <property type="match status" value="1"/>
</dbReference>
<name>A0ABS4CW41_9BACI</name>
<evidence type="ECO:0000313" key="2">
    <source>
        <dbReference type="EMBL" id="MBP1081804.1"/>
    </source>
</evidence>